<comment type="caution">
    <text evidence="1">The sequence shown here is derived from an EMBL/GenBank/DDBJ whole genome shotgun (WGS) entry which is preliminary data.</text>
</comment>
<name>A0A511FQJ7_9PROT</name>
<accession>A0A511FQJ7</accession>
<evidence type="ECO:0000313" key="1">
    <source>
        <dbReference type="EMBL" id="GEL51231.1"/>
    </source>
</evidence>
<reference evidence="1 2" key="1">
    <citation type="submission" date="2019-07" db="EMBL/GenBank/DDBJ databases">
        <title>Whole genome shotgun sequence of Acetobacter tropicalis NBRC 16470.</title>
        <authorList>
            <person name="Hosoyama A."/>
            <person name="Uohara A."/>
            <person name="Ohji S."/>
            <person name="Ichikawa N."/>
        </authorList>
    </citation>
    <scope>NUCLEOTIDE SEQUENCE [LARGE SCALE GENOMIC DNA]</scope>
    <source>
        <strain evidence="1 2">NBRC 16470</strain>
    </source>
</reference>
<dbReference type="AlphaFoldDB" id="A0A511FQJ7"/>
<gene>
    <name evidence="1" type="ORF">ATR01nite_23060</name>
</gene>
<sequence length="62" mass="6444">MPSPGAAGLRLVFPGVGKGCVCRRILRPRCVRLARNGATMPPEGPVLFRTHLLHGGTGAPLG</sequence>
<proteinExistence type="predicted"/>
<dbReference type="EMBL" id="BJVR01000027">
    <property type="protein sequence ID" value="GEL51231.1"/>
    <property type="molecule type" value="Genomic_DNA"/>
</dbReference>
<dbReference type="Proteomes" id="UP000321800">
    <property type="component" value="Unassembled WGS sequence"/>
</dbReference>
<evidence type="ECO:0000313" key="2">
    <source>
        <dbReference type="Proteomes" id="UP000321800"/>
    </source>
</evidence>
<organism evidence="1 2">
    <name type="scientific">Acetobacter tropicalis</name>
    <dbReference type="NCBI Taxonomy" id="104102"/>
    <lineage>
        <taxon>Bacteria</taxon>
        <taxon>Pseudomonadati</taxon>
        <taxon>Pseudomonadota</taxon>
        <taxon>Alphaproteobacteria</taxon>
        <taxon>Acetobacterales</taxon>
        <taxon>Acetobacteraceae</taxon>
        <taxon>Acetobacter</taxon>
    </lineage>
</organism>
<protein>
    <submittedName>
        <fullName evidence="1">Uncharacterized protein</fullName>
    </submittedName>
</protein>